<keyword evidence="10" id="KW-0675">Receptor</keyword>
<dbReference type="EMBL" id="VVYV01000004">
    <property type="protein sequence ID" value="KAA5422708.1"/>
    <property type="molecule type" value="Genomic_DNA"/>
</dbReference>
<dbReference type="PANTHER" id="PTHR30069">
    <property type="entry name" value="TONB-DEPENDENT OUTER MEMBRANE RECEPTOR"/>
    <property type="match status" value="1"/>
</dbReference>
<dbReference type="InterPro" id="IPR008969">
    <property type="entry name" value="CarboxyPept-like_regulatory"/>
</dbReference>
<comment type="subcellular location">
    <subcellularLocation>
        <location evidence="1 8">Cell outer membrane</location>
        <topology evidence="1 8">Multi-pass membrane protein</topology>
    </subcellularLocation>
</comment>
<keyword evidence="2 8" id="KW-0813">Transport</keyword>
<evidence type="ECO:0000256" key="3">
    <source>
        <dbReference type="ARBA" id="ARBA00022452"/>
    </source>
</evidence>
<dbReference type="NCBIfam" id="TIGR04057">
    <property type="entry name" value="SusC_RagA_signa"/>
    <property type="match status" value="1"/>
</dbReference>
<accession>A0A0P0FW27</accession>
<dbReference type="PROSITE" id="PS52016">
    <property type="entry name" value="TONB_DEPENDENT_REC_3"/>
    <property type="match status" value="1"/>
</dbReference>
<evidence type="ECO:0000313" key="10">
    <source>
        <dbReference type="EMBL" id="ALJ58400.1"/>
    </source>
</evidence>
<sequence>MITMNKKGHKNQAERSSRRLWITLLFFCFTVTGFMQAANAVFAQTTVTATFKNATLSEVLWEVQRQTDFTFVYSTEEVKNVKVEKLIVNHEKIANVLDKCLKGSGLTYTVHDGVIAIKPASKVEEMAAPQQKTKLNGTVVDETGEAIIGANVIVKGTTNGCTTDLDGHFTLDVDHLPATLMVSYIGYIRQEIKVTSAKTIKVEMTPDNNLMDEVVITGYGTFKKSAYAGSAASVKGETLKDVPAISFKDLLQGNAPGVQFTSSSGQPGASSSLRIRGMGSFNASNSPLYVIDGVPMRSGTINTMSSDAGLDIMSTINSSDIESVTVIKDAAAASLYGSRAANGVVLITTKKGKAGKPSISLKADWGSSDFAMDYRPIMGGEERRQYIYDGLVAGQIKKGKSEADAMAYADGEIDDYAPVPWCGYTDWDDVLFKKGNHQSYEASLSGGTDRFKYYSSLSYLKQDGIAINSGLERISGRLNVDFQATSKLKLGANVLFATVNQDVYSEGTSYSSPFYTSRNAVVPSDPIYNEDGSWNRDLIRIGDRNPLLSATYDYQREYVTRTFNTIYGEYEFIKDLKFKSTFSYDYVITKGKDWSDPRTSNGDDINGGMSKKYYEYNKMVWANQVSYKTSIARDHHIDALVGYEIDDQYRDYLSGYATNFATHDKNQISNGMKTESVGGNDTRTRMVSYLTRLNYDYKNKYYLGGSFRTDGSSRFQRDNRWGSFWSISGAWRIIEEEFMSPTKDWLTDLKIRASYGVNGTLPSDYFGYMGLSSLTNGYLEQPGIIQSQLRNDDLQWETNYNLNLGLDFALWNRINVTLEYYTRTTKNLLMDRPISMTTGFSSYLMNIGEVKNKGVELEISSTNIQTKDFSWNTTFNISHNKNKIVTLDGMQTEIKSGSQIRKVGKSYRTFYMIEFAGINPETGAPQFYTNDVDENGNYIKDITEEINKAHAIVLDKHAEPNAIGGLSNTLRYKWFDLNFMFSYQFGGYSYDNWAQKTEHGGNDLEANIPSYYKDSWKKPGDVTKYELFYEKPSVAMNKVTTTRRLHSTDFIRLKTLTFGFTVPKDWTRKIGIENVRLYASANNLWTWAAYDYYDPEAVSGGTAIWGTPPLKTVTFGINVNF</sequence>
<evidence type="ECO:0000256" key="5">
    <source>
        <dbReference type="ARBA" id="ARBA00022729"/>
    </source>
</evidence>
<proteinExistence type="inferred from homology"/>
<name>A0A0P0FW27_9BACE</name>
<dbReference type="GO" id="GO:0044718">
    <property type="term" value="P:siderophore transmembrane transport"/>
    <property type="evidence" value="ECO:0007669"/>
    <property type="project" value="TreeGrafter"/>
</dbReference>
<evidence type="ECO:0000259" key="9">
    <source>
        <dbReference type="SMART" id="SM00965"/>
    </source>
</evidence>
<reference evidence="11 13" key="2">
    <citation type="journal article" date="2019" name="Nat. Med.">
        <title>A library of human gut bacterial isolates paired with longitudinal multiomics data enables mechanistic microbiome research.</title>
        <authorList>
            <person name="Poyet M."/>
            <person name="Groussin M."/>
            <person name="Gibbons S.M."/>
            <person name="Avila-Pacheco J."/>
            <person name="Jiang X."/>
            <person name="Kearney S.M."/>
            <person name="Perrotta A.R."/>
            <person name="Berdy B."/>
            <person name="Zhao S."/>
            <person name="Lieberman T.D."/>
            <person name="Swanson P.K."/>
            <person name="Smith M."/>
            <person name="Roesemann S."/>
            <person name="Alexander J.E."/>
            <person name="Rich S.A."/>
            <person name="Livny J."/>
            <person name="Vlamakis H."/>
            <person name="Clish C."/>
            <person name="Bullock K."/>
            <person name="Deik A."/>
            <person name="Scott J."/>
            <person name="Pierce K.A."/>
            <person name="Xavier R.J."/>
            <person name="Alm E.J."/>
        </authorList>
    </citation>
    <scope>NUCLEOTIDE SEQUENCE [LARGE SCALE GENOMIC DNA]</scope>
    <source>
        <strain evidence="11 13">BIOML-A6</strain>
    </source>
</reference>
<dbReference type="SMART" id="SM00965">
    <property type="entry name" value="STN"/>
    <property type="match status" value="1"/>
</dbReference>
<dbReference type="InterPro" id="IPR023996">
    <property type="entry name" value="TonB-dep_OMP_SusC/RagA"/>
</dbReference>
<evidence type="ECO:0000256" key="1">
    <source>
        <dbReference type="ARBA" id="ARBA00004571"/>
    </source>
</evidence>
<dbReference type="AlphaFoldDB" id="A0A0P0FW27"/>
<dbReference type="Gene3D" id="3.55.50.30">
    <property type="match status" value="1"/>
</dbReference>
<dbReference type="Proteomes" id="UP000448877">
    <property type="component" value="Unassembled WGS sequence"/>
</dbReference>
<dbReference type="InterPro" id="IPR012910">
    <property type="entry name" value="Plug_dom"/>
</dbReference>
<dbReference type="NCBIfam" id="TIGR04056">
    <property type="entry name" value="OMP_RagA_SusC"/>
    <property type="match status" value="1"/>
</dbReference>
<evidence type="ECO:0000256" key="6">
    <source>
        <dbReference type="ARBA" id="ARBA00023136"/>
    </source>
</evidence>
<keyword evidence="6 8" id="KW-0472">Membrane</keyword>
<evidence type="ECO:0000256" key="4">
    <source>
        <dbReference type="ARBA" id="ARBA00022692"/>
    </source>
</evidence>
<dbReference type="FunFam" id="2.170.130.10:FF:000008">
    <property type="entry name" value="SusC/RagA family TonB-linked outer membrane protein"/>
    <property type="match status" value="1"/>
</dbReference>
<dbReference type="InterPro" id="IPR036942">
    <property type="entry name" value="Beta-barrel_TonB_sf"/>
</dbReference>
<dbReference type="PANTHER" id="PTHR30069:SF29">
    <property type="entry name" value="HEMOGLOBIN AND HEMOGLOBIN-HAPTOGLOBIN-BINDING PROTEIN 1-RELATED"/>
    <property type="match status" value="1"/>
</dbReference>
<evidence type="ECO:0000256" key="8">
    <source>
        <dbReference type="PROSITE-ProRule" id="PRU01360"/>
    </source>
</evidence>
<keyword evidence="3 8" id="KW-1134">Transmembrane beta strand</keyword>
<dbReference type="KEGG" id="bcel:BcellWH2_01138"/>
<evidence type="ECO:0000256" key="2">
    <source>
        <dbReference type="ARBA" id="ARBA00022448"/>
    </source>
</evidence>
<dbReference type="PATRIC" id="fig|246787.4.peg.1174"/>
<dbReference type="Proteomes" id="UP000061809">
    <property type="component" value="Chromosome"/>
</dbReference>
<dbReference type="InterPro" id="IPR023997">
    <property type="entry name" value="TonB-dep_OMP_SusC/RagA_CS"/>
</dbReference>
<dbReference type="FunFam" id="2.60.40.1120:FF:000003">
    <property type="entry name" value="Outer membrane protein Omp121"/>
    <property type="match status" value="1"/>
</dbReference>
<protein>
    <submittedName>
        <fullName evidence="10 11">TonB-dependent receptor</fullName>
    </submittedName>
</protein>
<evidence type="ECO:0000313" key="12">
    <source>
        <dbReference type="Proteomes" id="UP000061809"/>
    </source>
</evidence>
<keyword evidence="7 8" id="KW-0998">Cell outer membrane</keyword>
<keyword evidence="5" id="KW-0732">Signal</keyword>
<evidence type="ECO:0000313" key="11">
    <source>
        <dbReference type="EMBL" id="KAA5422708.1"/>
    </source>
</evidence>
<dbReference type="InterPro" id="IPR011662">
    <property type="entry name" value="Secretin/TonB_short_N"/>
</dbReference>
<keyword evidence="4 8" id="KW-0812">Transmembrane</keyword>
<evidence type="ECO:0000313" key="13">
    <source>
        <dbReference type="Proteomes" id="UP000448877"/>
    </source>
</evidence>
<dbReference type="Gene3D" id="2.40.170.20">
    <property type="entry name" value="TonB-dependent receptor, beta-barrel domain"/>
    <property type="match status" value="1"/>
</dbReference>
<dbReference type="Pfam" id="PF07715">
    <property type="entry name" value="Plug"/>
    <property type="match status" value="1"/>
</dbReference>
<dbReference type="Gene3D" id="2.170.130.10">
    <property type="entry name" value="TonB-dependent receptor, plug domain"/>
    <property type="match status" value="1"/>
</dbReference>
<dbReference type="Pfam" id="PF13715">
    <property type="entry name" value="CarbopepD_reg_2"/>
    <property type="match status" value="1"/>
</dbReference>
<dbReference type="InterPro" id="IPR037066">
    <property type="entry name" value="Plug_dom_sf"/>
</dbReference>
<dbReference type="GO" id="GO:0015344">
    <property type="term" value="F:siderophore uptake transmembrane transporter activity"/>
    <property type="evidence" value="ECO:0007669"/>
    <property type="project" value="TreeGrafter"/>
</dbReference>
<dbReference type="SUPFAM" id="SSF49464">
    <property type="entry name" value="Carboxypeptidase regulatory domain-like"/>
    <property type="match status" value="1"/>
</dbReference>
<dbReference type="GO" id="GO:0009279">
    <property type="term" value="C:cell outer membrane"/>
    <property type="evidence" value="ECO:0007669"/>
    <property type="project" value="UniProtKB-SubCell"/>
</dbReference>
<feature type="domain" description="Secretin/TonB short N-terminal" evidence="9">
    <location>
        <begin position="69"/>
        <end position="120"/>
    </location>
</feature>
<comment type="similarity">
    <text evidence="8">Belongs to the TonB-dependent receptor family.</text>
</comment>
<reference evidence="10 12" key="1">
    <citation type="journal article" date="2015" name="Science">
        <title>Genetic determinants of in vivo fitness and diet responsiveness in multiple human gut Bacteroides.</title>
        <authorList>
            <person name="Wu M."/>
            <person name="McNulty N.P."/>
            <person name="Rodionov D.A."/>
            <person name="Khoroshkin M.S."/>
            <person name="Griffin N.W."/>
            <person name="Cheng J."/>
            <person name="Latreille P."/>
            <person name="Kerstetter R.A."/>
            <person name="Terrapon N."/>
            <person name="Henrissat B."/>
            <person name="Osterman A.L."/>
            <person name="Gordon J.I."/>
        </authorList>
    </citation>
    <scope>NUCLEOTIDE SEQUENCE [LARGE SCALE GENOMIC DNA]</scope>
    <source>
        <strain evidence="10 12">WH2</strain>
    </source>
</reference>
<evidence type="ECO:0000256" key="7">
    <source>
        <dbReference type="ARBA" id="ARBA00023237"/>
    </source>
</evidence>
<organism evidence="10 12">
    <name type="scientific">Bacteroides cellulosilyticus</name>
    <dbReference type="NCBI Taxonomy" id="246787"/>
    <lineage>
        <taxon>Bacteria</taxon>
        <taxon>Pseudomonadati</taxon>
        <taxon>Bacteroidota</taxon>
        <taxon>Bacteroidia</taxon>
        <taxon>Bacteroidales</taxon>
        <taxon>Bacteroidaceae</taxon>
        <taxon>Bacteroides</taxon>
    </lineage>
</organism>
<dbReference type="EMBL" id="CP012801">
    <property type="protein sequence ID" value="ALJ58400.1"/>
    <property type="molecule type" value="Genomic_DNA"/>
</dbReference>
<dbReference type="InterPro" id="IPR039426">
    <property type="entry name" value="TonB-dep_rcpt-like"/>
</dbReference>
<gene>
    <name evidence="10" type="ORF">BcellWH2_01138</name>
    <name evidence="11" type="ORF">F2Y81_04475</name>
</gene>
<dbReference type="SUPFAM" id="SSF56935">
    <property type="entry name" value="Porins"/>
    <property type="match status" value="1"/>
</dbReference>
<dbReference type="Gene3D" id="2.60.40.1120">
    <property type="entry name" value="Carboxypeptidase-like, regulatory domain"/>
    <property type="match status" value="1"/>
</dbReference>